<dbReference type="Gene3D" id="3.40.30.10">
    <property type="entry name" value="Glutaredoxin"/>
    <property type="match status" value="1"/>
</dbReference>
<dbReference type="InterPro" id="IPR036249">
    <property type="entry name" value="Thioredoxin-like_sf"/>
</dbReference>
<gene>
    <name evidence="2" type="ORF">ARMOST_17338</name>
</gene>
<feature type="domain" description="GST N-terminal" evidence="1">
    <location>
        <begin position="10"/>
        <end position="102"/>
    </location>
</feature>
<dbReference type="STRING" id="47428.A0A284RYQ4"/>
<evidence type="ECO:0000259" key="1">
    <source>
        <dbReference type="PROSITE" id="PS50404"/>
    </source>
</evidence>
<dbReference type="Pfam" id="PF22041">
    <property type="entry name" value="GST_C_7"/>
    <property type="match status" value="1"/>
</dbReference>
<dbReference type="OMA" id="QFYEVIA"/>
<dbReference type="InterPro" id="IPR054416">
    <property type="entry name" value="GST_UstS-like_C"/>
</dbReference>
<organism evidence="2 3">
    <name type="scientific">Armillaria ostoyae</name>
    <name type="common">Armillaria root rot fungus</name>
    <dbReference type="NCBI Taxonomy" id="47428"/>
    <lineage>
        <taxon>Eukaryota</taxon>
        <taxon>Fungi</taxon>
        <taxon>Dikarya</taxon>
        <taxon>Basidiomycota</taxon>
        <taxon>Agaricomycotina</taxon>
        <taxon>Agaricomycetes</taxon>
        <taxon>Agaricomycetidae</taxon>
        <taxon>Agaricales</taxon>
        <taxon>Marasmiineae</taxon>
        <taxon>Physalacriaceae</taxon>
        <taxon>Armillaria</taxon>
    </lineage>
</organism>
<dbReference type="Pfam" id="PF13409">
    <property type="entry name" value="GST_N_2"/>
    <property type="match status" value="1"/>
</dbReference>
<dbReference type="AlphaFoldDB" id="A0A284RYQ4"/>
<protein>
    <recommendedName>
        <fullName evidence="1">GST N-terminal domain-containing protein</fullName>
    </recommendedName>
</protein>
<reference evidence="3" key="1">
    <citation type="journal article" date="2017" name="Nat. Ecol. Evol.">
        <title>Genome expansion and lineage-specific genetic innovations in the forest pathogenic fungi Armillaria.</title>
        <authorList>
            <person name="Sipos G."/>
            <person name="Prasanna A.N."/>
            <person name="Walter M.C."/>
            <person name="O'Connor E."/>
            <person name="Balint B."/>
            <person name="Krizsan K."/>
            <person name="Kiss B."/>
            <person name="Hess J."/>
            <person name="Varga T."/>
            <person name="Slot J."/>
            <person name="Riley R."/>
            <person name="Boka B."/>
            <person name="Rigling D."/>
            <person name="Barry K."/>
            <person name="Lee J."/>
            <person name="Mihaltcheva S."/>
            <person name="LaButti K."/>
            <person name="Lipzen A."/>
            <person name="Waldron R."/>
            <person name="Moloney N.M."/>
            <person name="Sperisen C."/>
            <person name="Kredics L."/>
            <person name="Vagvoelgyi C."/>
            <person name="Patrignani A."/>
            <person name="Fitzpatrick D."/>
            <person name="Nagy I."/>
            <person name="Doyle S."/>
            <person name="Anderson J.B."/>
            <person name="Grigoriev I.V."/>
            <person name="Gueldener U."/>
            <person name="Muensterkoetter M."/>
            <person name="Nagy L.G."/>
        </authorList>
    </citation>
    <scope>NUCLEOTIDE SEQUENCE [LARGE SCALE GENOMIC DNA]</scope>
    <source>
        <strain evidence="3">C18/9</strain>
    </source>
</reference>
<dbReference type="Proteomes" id="UP000219338">
    <property type="component" value="Unassembled WGS sequence"/>
</dbReference>
<dbReference type="Gene3D" id="1.20.1050.10">
    <property type="match status" value="1"/>
</dbReference>
<keyword evidence="3" id="KW-1185">Reference proteome</keyword>
<dbReference type="PROSITE" id="PS50404">
    <property type="entry name" value="GST_NTER"/>
    <property type="match status" value="1"/>
</dbReference>
<dbReference type="OrthoDB" id="4951845at2759"/>
<proteinExistence type="predicted"/>
<dbReference type="SUPFAM" id="SSF47616">
    <property type="entry name" value="GST C-terminal domain-like"/>
    <property type="match status" value="1"/>
</dbReference>
<dbReference type="InterPro" id="IPR036282">
    <property type="entry name" value="Glutathione-S-Trfase_C_sf"/>
</dbReference>
<sequence>MTTSFTLYDIPSTLPNKAWSPNIYKVRYVLNYKGLPHRTEWVEFPHIEELYKRLGAKASATKPDGVTPHYTLPLLHDHSTGALVSDSAAIARYLDRTYPETPSVIPKGTDTFHYAFTEGLVSHFRVTALWRINLAKANSILNPVSEEYYRRTREASLRLGGKRLEDVVPKGEEREREWAKLKEVFGKVDAWYGKGDRYVMGDVVSYADFTVSASVMEFRTLFGEDSEEWKDVSAWHGGRWGALVKNLEKYETVL</sequence>
<evidence type="ECO:0000313" key="3">
    <source>
        <dbReference type="Proteomes" id="UP000219338"/>
    </source>
</evidence>
<dbReference type="InterPro" id="IPR004045">
    <property type="entry name" value="Glutathione_S-Trfase_N"/>
</dbReference>
<dbReference type="SUPFAM" id="SSF52833">
    <property type="entry name" value="Thioredoxin-like"/>
    <property type="match status" value="1"/>
</dbReference>
<dbReference type="EMBL" id="FUEG01000021">
    <property type="protein sequence ID" value="SJL13889.1"/>
    <property type="molecule type" value="Genomic_DNA"/>
</dbReference>
<evidence type="ECO:0000313" key="2">
    <source>
        <dbReference type="EMBL" id="SJL13889.1"/>
    </source>
</evidence>
<name>A0A284RYQ4_ARMOS</name>
<accession>A0A284RYQ4</accession>